<gene>
    <name evidence="2" type="ORF">LshimejAT787_0800130</name>
</gene>
<sequence length="183" mass="19379">MFAFRALFAFAAIAGALANPLQARQATNTNQAIHDIVSDLDVVMHHVMPTILTMQANHTATDGTVGSQVNTLLTAFQQAHDALANTPVSGGFTTVSPTNDEVSIIFSDVMQVLSTGLSGLTPAVVPSFTSIVGRLDPTVAATVTQFNTTLPNSVHLVHIMMLDAQQFFVKEGTWPQTLAALGF</sequence>
<dbReference type="OrthoDB" id="2910007at2759"/>
<name>A0A9P3PRP1_LYOSH</name>
<dbReference type="EMBL" id="BRPK01000008">
    <property type="protein sequence ID" value="GLB40142.1"/>
    <property type="molecule type" value="Genomic_DNA"/>
</dbReference>
<dbReference type="AlphaFoldDB" id="A0A9P3PRP1"/>
<reference evidence="2" key="1">
    <citation type="submission" date="2022-07" db="EMBL/GenBank/DDBJ databases">
        <title>The genome of Lyophyllum shimeji provides insight into the initial evolution of ectomycorrhizal fungal genome.</title>
        <authorList>
            <person name="Kobayashi Y."/>
            <person name="Shibata T."/>
            <person name="Hirakawa H."/>
            <person name="Shigenobu S."/>
            <person name="Nishiyama T."/>
            <person name="Yamada A."/>
            <person name="Hasebe M."/>
            <person name="Kawaguchi M."/>
        </authorList>
    </citation>
    <scope>NUCLEOTIDE SEQUENCE</scope>
    <source>
        <strain evidence="2">AT787</strain>
    </source>
</reference>
<feature type="signal peptide" evidence="1">
    <location>
        <begin position="1"/>
        <end position="18"/>
    </location>
</feature>
<protein>
    <submittedName>
        <fullName evidence="2">Uncharacterized protein</fullName>
    </submittedName>
</protein>
<organism evidence="2 3">
    <name type="scientific">Lyophyllum shimeji</name>
    <name type="common">Hon-shimeji</name>
    <name type="synonym">Tricholoma shimeji</name>
    <dbReference type="NCBI Taxonomy" id="47721"/>
    <lineage>
        <taxon>Eukaryota</taxon>
        <taxon>Fungi</taxon>
        <taxon>Dikarya</taxon>
        <taxon>Basidiomycota</taxon>
        <taxon>Agaricomycotina</taxon>
        <taxon>Agaricomycetes</taxon>
        <taxon>Agaricomycetidae</taxon>
        <taxon>Agaricales</taxon>
        <taxon>Tricholomatineae</taxon>
        <taxon>Lyophyllaceae</taxon>
        <taxon>Lyophyllum</taxon>
    </lineage>
</organism>
<accession>A0A9P3PRP1</accession>
<evidence type="ECO:0000313" key="2">
    <source>
        <dbReference type="EMBL" id="GLB40142.1"/>
    </source>
</evidence>
<proteinExistence type="predicted"/>
<evidence type="ECO:0000256" key="1">
    <source>
        <dbReference type="SAM" id="SignalP"/>
    </source>
</evidence>
<keyword evidence="1" id="KW-0732">Signal</keyword>
<evidence type="ECO:0000313" key="3">
    <source>
        <dbReference type="Proteomes" id="UP001063166"/>
    </source>
</evidence>
<dbReference type="Proteomes" id="UP001063166">
    <property type="component" value="Unassembled WGS sequence"/>
</dbReference>
<feature type="chain" id="PRO_5040235522" evidence="1">
    <location>
        <begin position="19"/>
        <end position="183"/>
    </location>
</feature>
<comment type="caution">
    <text evidence="2">The sequence shown here is derived from an EMBL/GenBank/DDBJ whole genome shotgun (WGS) entry which is preliminary data.</text>
</comment>
<keyword evidence="3" id="KW-1185">Reference proteome</keyword>